<feature type="domain" description="Nephrocystin 3-like N-terminal" evidence="4">
    <location>
        <begin position="329"/>
        <end position="496"/>
    </location>
</feature>
<evidence type="ECO:0000313" key="6">
    <source>
        <dbReference type="Proteomes" id="UP000053732"/>
    </source>
</evidence>
<evidence type="ECO:0000259" key="4">
    <source>
        <dbReference type="Pfam" id="PF24883"/>
    </source>
</evidence>
<sequence length="955" mass="107472">MRGLFGLCRSKGDKSDDTQDTPARPVQQAPRKGDQTVSANLRTNTSSRDSNANKPARRDLWKEAFDGLNASHQKYLPANSLPATDAIFGVIHDTTAKYEEWKKGGLKVHRKNEDDINIRDSVEKIIGAAMKAQEVISKLVSFDPTGHASTAWTVISLGMSTVQNRLDRRDAIFSAAEYLAETLAYYALVDEKYRNQDVGSDTNLDKALLDVYSAILEYTAQVKKDQEENAAARVWHSILPLVDQPLGELKSSVEAQNATVTKWLGLSINLGDRKRAEAHLKKTDETIQIARGIESKVTTAEEESQLVWMSTADYSSRQIMLQKKRTNETGSWLLNLEEYNVWKYNAGDILWLSGISGCGKSVLCSTIVHDLEELCRLDPSKSLAYWYFEFGVEATKSVDLLIRSLIRQLIRSPLLSSVTNLWNEHHLRGSQPGSEAILTVLDAVLASISGQVYLVFDALDECPLTASSKERESLLSLLVGRLHRHKDKVHILALSRSEADIRQELKKFSNLDIEAYLAEDVETFVAASLSQSRLKRLSKDVKNLITDTLLSFKERRFRWAELQIIELEKCYNEHEIRQALKEIPESLEKTYYKVLDNIVLKDVPRARGILMMICLSPVALDLKTVAEMFDLEHSEDIIKICTTSLVREFDDKIQVAHFSVQEFLIVSEGTQHHKCQFSVTDGHRCLAEMTVDKLLAQTEVLTRSDAMKRLSFLYAAKNWYTHLAAAGCIDSFCSSLQCRVDRLFTEPIIYVNWVNATRSNSEWRTEWGQPVKLASAMGLIHTVDYLITNGADPFQRDRLFAPGDSLSVAAQNGHLDVLQFLLNKVLPLTKSMAESTSATAMTLSIVNGIHYRKADKAKLGIILQTLRDHGLLTKQSTDLSETLMESVLSSAMGNPSSGVEIMSVFLDWRPEISVSITDGMLKLAFRYLHTSAPLLLKLLSKCKVEYMDFTWYYTM</sequence>
<dbReference type="Gene3D" id="1.25.40.20">
    <property type="entry name" value="Ankyrin repeat-containing domain"/>
    <property type="match status" value="1"/>
</dbReference>
<keyword evidence="6" id="KW-1185">Reference proteome</keyword>
<dbReference type="PANTHER" id="PTHR10039:SF16">
    <property type="entry name" value="GPI INOSITOL-DEACYLASE"/>
    <property type="match status" value="1"/>
</dbReference>
<dbReference type="SUPFAM" id="SSF52540">
    <property type="entry name" value="P-loop containing nucleoside triphosphate hydrolases"/>
    <property type="match status" value="1"/>
</dbReference>
<dbReference type="InterPro" id="IPR031359">
    <property type="entry name" value="NACHT_N"/>
</dbReference>
<feature type="compositionally biased region" description="Polar residues" evidence="2">
    <location>
        <begin position="35"/>
        <end position="53"/>
    </location>
</feature>
<evidence type="ECO:0000259" key="3">
    <source>
        <dbReference type="Pfam" id="PF17100"/>
    </source>
</evidence>
<dbReference type="Gene3D" id="3.40.50.300">
    <property type="entry name" value="P-loop containing nucleotide triphosphate hydrolases"/>
    <property type="match status" value="1"/>
</dbReference>
<dbReference type="STRING" id="1429867.A0A0G4PEB6"/>
<dbReference type="PANTHER" id="PTHR10039">
    <property type="entry name" value="AMELOGENIN"/>
    <property type="match status" value="1"/>
</dbReference>
<dbReference type="Pfam" id="PF17100">
    <property type="entry name" value="NACHT_N"/>
    <property type="match status" value="1"/>
</dbReference>
<evidence type="ECO:0000256" key="1">
    <source>
        <dbReference type="ARBA" id="ARBA00022737"/>
    </source>
</evidence>
<dbReference type="SUPFAM" id="SSF48403">
    <property type="entry name" value="Ankyrin repeat"/>
    <property type="match status" value="1"/>
</dbReference>
<name>A0A0G4PEB6_PENC3</name>
<gene>
    <name evidence="5" type="ORF">PCAMFM013_S012g000287</name>
</gene>
<dbReference type="AlphaFoldDB" id="A0A0G4PEB6"/>
<dbReference type="InterPro" id="IPR056884">
    <property type="entry name" value="NPHP3-like_N"/>
</dbReference>
<feature type="domain" description="NWD NACHT-NTPase N-terminal" evidence="3">
    <location>
        <begin position="109"/>
        <end position="221"/>
    </location>
</feature>
<accession>A0A0G4PEB6</accession>
<keyword evidence="1" id="KW-0677">Repeat</keyword>
<proteinExistence type="predicted"/>
<feature type="region of interest" description="Disordered" evidence="2">
    <location>
        <begin position="1"/>
        <end position="57"/>
    </location>
</feature>
<dbReference type="Proteomes" id="UP000053732">
    <property type="component" value="Unassembled WGS sequence"/>
</dbReference>
<reference evidence="5 6" key="1">
    <citation type="journal article" date="2014" name="Nat. Commun.">
        <title>Multiple recent horizontal transfers of a large genomic region in cheese making fungi.</title>
        <authorList>
            <person name="Cheeseman K."/>
            <person name="Ropars J."/>
            <person name="Renault P."/>
            <person name="Dupont J."/>
            <person name="Gouzy J."/>
            <person name="Branca A."/>
            <person name="Abraham A.L."/>
            <person name="Ceppi M."/>
            <person name="Conseiller E."/>
            <person name="Debuchy R."/>
            <person name="Malagnac F."/>
            <person name="Goarin A."/>
            <person name="Silar P."/>
            <person name="Lacoste S."/>
            <person name="Sallet E."/>
            <person name="Bensimon A."/>
            <person name="Giraud T."/>
            <person name="Brygoo Y."/>
        </authorList>
    </citation>
    <scope>NUCLEOTIDE SEQUENCE [LARGE SCALE GENOMIC DNA]</scope>
    <source>
        <strain evidence="6">FM 013</strain>
    </source>
</reference>
<dbReference type="InterPro" id="IPR036770">
    <property type="entry name" value="Ankyrin_rpt-contain_sf"/>
</dbReference>
<dbReference type="InterPro" id="IPR027417">
    <property type="entry name" value="P-loop_NTPase"/>
</dbReference>
<dbReference type="Pfam" id="PF24883">
    <property type="entry name" value="NPHP3_N"/>
    <property type="match status" value="1"/>
</dbReference>
<organism evidence="5 6">
    <name type="scientific">Penicillium camemberti (strain FM 013)</name>
    <dbReference type="NCBI Taxonomy" id="1429867"/>
    <lineage>
        <taxon>Eukaryota</taxon>
        <taxon>Fungi</taxon>
        <taxon>Dikarya</taxon>
        <taxon>Ascomycota</taxon>
        <taxon>Pezizomycotina</taxon>
        <taxon>Eurotiomycetes</taxon>
        <taxon>Eurotiomycetidae</taxon>
        <taxon>Eurotiales</taxon>
        <taxon>Aspergillaceae</taxon>
        <taxon>Penicillium</taxon>
    </lineage>
</organism>
<protein>
    <submittedName>
        <fullName evidence="5">Ankyrin repeat-containing domain</fullName>
    </submittedName>
</protein>
<evidence type="ECO:0000256" key="2">
    <source>
        <dbReference type="SAM" id="MobiDB-lite"/>
    </source>
</evidence>
<evidence type="ECO:0000313" key="5">
    <source>
        <dbReference type="EMBL" id="CRL24677.1"/>
    </source>
</evidence>
<dbReference type="EMBL" id="HG793145">
    <property type="protein sequence ID" value="CRL24677.1"/>
    <property type="molecule type" value="Genomic_DNA"/>
</dbReference>